<dbReference type="PRINTS" id="PR00348">
    <property type="entry name" value="UBIQUITIN"/>
</dbReference>
<evidence type="ECO:0000256" key="8">
    <source>
        <dbReference type="ARBA" id="ARBA00023242"/>
    </source>
</evidence>
<dbReference type="Gene3D" id="3.10.20.90">
    <property type="entry name" value="Phosphatidylinositol 3-kinase Catalytic Subunit, Chain A, domain 1"/>
    <property type="match status" value="3"/>
</dbReference>
<evidence type="ECO:0000259" key="10">
    <source>
        <dbReference type="PROSITE" id="PS50053"/>
    </source>
</evidence>
<dbReference type="InterPro" id="IPR019954">
    <property type="entry name" value="Ubiquitin_CS"/>
</dbReference>
<evidence type="ECO:0000256" key="1">
    <source>
        <dbReference type="ARBA" id="ARBA00004123"/>
    </source>
</evidence>
<evidence type="ECO:0000256" key="3">
    <source>
        <dbReference type="ARBA" id="ARBA00008430"/>
    </source>
</evidence>
<dbReference type="PROSITE" id="PS50802">
    <property type="entry name" value="OTU"/>
    <property type="match status" value="1"/>
</dbReference>
<evidence type="ECO:0000256" key="9">
    <source>
        <dbReference type="SAM" id="MobiDB-lite"/>
    </source>
</evidence>
<dbReference type="SUPFAM" id="SSF54236">
    <property type="entry name" value="Ubiquitin-like"/>
    <property type="match status" value="3"/>
</dbReference>
<dbReference type="Pfam" id="PF00240">
    <property type="entry name" value="ubiquitin"/>
    <property type="match status" value="3"/>
</dbReference>
<feature type="compositionally biased region" description="Low complexity" evidence="9">
    <location>
        <begin position="2327"/>
        <end position="2339"/>
    </location>
</feature>
<name>A0A813CNP9_9DINO</name>
<dbReference type="InterPro" id="IPR029071">
    <property type="entry name" value="Ubiquitin-like_domsf"/>
</dbReference>
<protein>
    <submittedName>
        <fullName evidence="12">TU20 protein</fullName>
    </submittedName>
</protein>
<sequence>MVATENCTDVWGTCEPRLWFNGKLLSNAPSLSSPWPLCGGGVIGKDARNKLLANSEKHGKFARARFAVDELIDKVAADVLKKLAEDKAATFRDIIQVANSFSPPVALSSKCRPDALPPAASTSTGGGKGMGKVTVLAVAHPALAGLAELDCQRRAAKGHALAMTDPDANPDVGAHQETWADTKDILDRSEVLTALVRLGWVDVANSKIAYVFANPEARKLVAGVELHWIPGYQHAAIDSSLHLSLSTAFFVYGARASLGHTMSFVRLETLRLHGNFLNPLMLPACELAWNMLVSPTLDLPADALERAVRGRNPATVGGISCRGGGSRGVRATSGGASGRPPTAADGCKMTERWCCKACVATVLFIAKPLTLRVASREVWEFRAFGLEATHGLGIDLRGSELYELTIRLLVGHSLCLEQRCRLRFLFERASKRTGGARLLACLFLEGLDTRWSPCLLSPSPGRDVAEDAEDGAGESARKMLIRRGRRAERRGHRLHLSAVTAKGVNAYSVHVVVEMLKFLGRQRLILMTDGEPAIRALAEAAAREIGGGAGAQHQHAHKETHRQTNGAAERAVLEVARQVRTLVHALESKYPELHTTNEVDLCPWLVRHAGWLLTRYLVKADGCGNIRNRAVQDRPRPAVESSIHKPPLGYGRASECKERSNKLYPRTTPSVEKDKWRLMQKAPLNKSIPQDPQETREVLLLAHLRVNRARAPDPVALRPKGETALAHRTQRQDCKEERKGREKRAAELSLEEAIEQDVTLEELLGSLPTLHEIPLVARYPEAGTVTEAFDERTGEELPLETVKRARGRELDKMLEQSVKQHSTWEEARKRKLKIVKSRWVDGWKALPGDSQGVRSRCVAQEVNNYQREDVSSGTPPCKAHRMVLAHAARRRQNEAENRKLVGRYDVSVAFLHAEATGKIAVLPPKDVDEGHFWYLLMAMEWDEGSLKAMVNQDCSDEEEEARLLGSSKCYCLAYDRRTALDNAHPKGDHLHRKINWSPKGYTWEADGKYVEFLAFGLGLSNAKGVDTPASKDCGKSDRDAGKELDSEESTVFRKLAGTALYLSLDRPTIQFAVSDAPMELAVYTDSDWASDTRTRKTMSCYVEMFGKHMIESSCARQAAVALSSGEAQYYALTRGVAAGIMSQQIWEIIQKGTTAARRIAHRKGCGKVKHLSIREIWLQDFVQEGKVKVVKEPTATNIADVGPKLFPEPVWLVKMMPRGEGIPPDQQRLIFAGKQLEDGRTLSDYNIQKESTLHLVLRLRGGMQIFVKTLTGKTITLDVEASDTIDNVKAKIQDKEGIPPDQQRLIFAGKQLEDGRTLSDYNIQKESTLHLVLRLRGGMQIFVKTLTGKTITLDVEASDTIDNVKAKMVLGFLSQSVRITVPVTSKGREGIPPDQQRLIFAGKQLEDGRTLSDYNSAHEATSTWCAWAPLATLMVCRGLLATLLLLMIGLGRPVIREETYVTRLRALTFGFYFVDAVSMAMMRWLSGLWRHLEVFLWGALAQHDIFQMTALRLHRRRRHGRPRLRRKHQFVGWRPNGVPIGCWGPGVHKRTPGHAAPVDAMEETASSAASVVLASMPFAAKDPEETTRALSADTRAVGAKVWGFEVQVQASRQKARVTSTNGEAECMPVAMGSGLASAPTGTRDARCAYGPIYGCNGFASIDSHGIALTRVQRPPQQEDDQDAAGERGDGRAAGFSDSAFGAFSFGFGSTAATTAADFPLLRGGSKLLLGLQQVLQEVDGDDEEEEDSNDAWLRAALVRLVERQPKNLLQELKSLVKQAGRRVHRAMDEDYGGYEGDWHEHWHEQADVGENYVAYGWTQQQSPTLGDEWWTGWQQDASGWWFDTGGQRAASAWARDEWEDWSKDVNGRWAPAGSSWPSSARTVLYSQAASSTAAPSPARHDARTKKVTENEWQVVQSRRQQRQQKALDATRSWHVQQGAWAPPAGHAIGHVTNAQDLGHQLDVSSGVAWVMETDDVDEVRMAVGMVEGAIKDEDRQSLRVVFKGDGKQLEEAGIAFGWMTVPGMVNGALRLRKWPVASAGSEKTLANLITKTAETIVVQRPPPSIRERRASTFVVRCECDRKLAPIAWKHALARPATVVRQWARAVGIKQADILDTFSPKRVGQDRVVVMLRVLTTEAVQGLVRASGRSGGEGAQASVWFADVLGDKAQLKLPDKVQWISWDSQESWEDYGSRVRKLAGTEGVALGTHQLGVRMWADDKRFQPQDLLLQLGFVEPVIEQKVRGKGVEWIFKARREDSLDSIQRMLDWGGDGEDLSEVTVVKEARRRRGLAATALRTERVVNFTAKPADRPKPRSRPAASGPVPKPATPTVAAKASATTALPSNAQIAVNDTATPSDAKKRGRDEAEATDSMEVETPVEWRPSTGRVVENVGEGNCLWHCLAAFSSTPAVKRSHRQIRQYTVHCMRERSDELRPIWEAMGKFNDAGKPSQFEWEDYLSDQNTHGQWSGAFEVAAWAVATNHRVWITTDTGKLHLINPDVDLENAWVALRYRTEGHYELWAGAREEEFWARACDLSVQGRQQLDELLRGGGHQASDDHGAGDDEEPQSWECDARVQQMKVDALPQGPTRHVATHVICPFPRRSRGDKAPLRLIWGGCAKCARQFEYFAASMTRCYPEERAKHLRANVTVWKKYRVDSASLWSELVRAWGLTSAEALKLDQWATKRFRKAMDGVPPLTTSLWQRDLCAENIEPNPGPCSLTYLNVNGLAGAFRALQRLPCSNLEVVCLAETQANQRQHRDLQQRLASLGFRSFGVQGRVGTDASGRAFARGGLLVAVKGHVKARCVNVHSSARGDMVVVDFLGFFLGFVWQREAEIPQGGLDDQVLLLKGLAEERLVPWAAVGDWNQIPTLHPAVASDSLSWHAPLDDVGVPLPSRFGYMRCIDYLVGVMGGPWHSFCHSPLVLSDHKALCFAIDFPSLVEAPCYLRPTACYKKPAHLSACQWSQLVSKSWQLQVPPAPGGNPDSEWRAFCDVLETTLQDAAREAGHAIHTGATRAKGSTPVLMKSGEFRRFTSTPTSFQERKLEKLLGRLYELERQERQGPPDHGLADAVHRTWPKHLGRFGGCAEAIRVVRAKLQQVRDSGMRQRISHWRQRLATGGRAASRWLATSQVVSPHTLLPPAANQNGGEAPLPASSAPECLNELRRYWNTIWQRPGTPEELGRLREGRLSRPRGQRMEGDWHISPELLVQHLKAKLQGSAGADGWRADELLAFPMATWRCFLDLWHSWCQQGAFPSCWRHSRQIFLPKAEVLDGALEVDRMRPICVQPVLCRALSSCMAQLCREWVLTKVDGCTFGALRGRGVEAAVLLLDAALGKDSIMFSLDFRKCFDMMSPEPAIGILEHEGLHPQWARHLHFMWIDQQRWLQLGVWTDSDSTLVPNSVPQGCAMAPLALVCLLAEASRDVPRVAAEAGFRQCIFIDDRTFVTSSVAAALRAWRGWTGWSHRLGLAENGQKLCVLCTHPQKRHELVQGGVPVRALAEEARVLGVDFSLGSTTATATRDQRLLKAAAILQRLANLPVGQATKRLLFRTRASPLASWGAWLSADPVRESAKLTTQLKRCLGQVSTMGSRDLWLLLEGHWSAPAFTAAVSATAAYGRAKAYWDAQGLQLPPARWFRRVSGFFGGLGFRHVLPDTWSHPIVGDFVMAGPQPRQWIGRTVHLLRECWRYARFAAFVEHNRRDSRALRGHVVYDPLQVSAARKMYLQASGDERAVMHGSALSSAVYGVMSGHGAPSTCRWCHCAVVPTWEHLAWHCDHFSSGRPPRPDDALRHRLGWPSRCADASAWALLRFLADIRRQVLDFHGPPPVAAHGGR</sequence>
<dbReference type="GO" id="GO:0005634">
    <property type="term" value="C:nucleus"/>
    <property type="evidence" value="ECO:0007669"/>
    <property type="project" value="UniProtKB-SubCell"/>
</dbReference>
<feature type="region of interest" description="Disordered" evidence="9">
    <location>
        <begin position="1672"/>
        <end position="1691"/>
    </location>
</feature>
<evidence type="ECO:0000259" key="11">
    <source>
        <dbReference type="PROSITE" id="PS50802"/>
    </source>
</evidence>
<evidence type="ECO:0000256" key="2">
    <source>
        <dbReference type="ARBA" id="ARBA00004496"/>
    </source>
</evidence>
<organism evidence="12 13">
    <name type="scientific">Symbiodinium necroappetens</name>
    <dbReference type="NCBI Taxonomy" id="1628268"/>
    <lineage>
        <taxon>Eukaryota</taxon>
        <taxon>Sar</taxon>
        <taxon>Alveolata</taxon>
        <taxon>Dinophyceae</taxon>
        <taxon>Suessiales</taxon>
        <taxon>Symbiodiniaceae</taxon>
        <taxon>Symbiodinium</taxon>
    </lineage>
</organism>
<dbReference type="OrthoDB" id="416278at2759"/>
<evidence type="ECO:0000256" key="4">
    <source>
        <dbReference type="ARBA" id="ARBA00022490"/>
    </source>
</evidence>
<keyword evidence="7" id="KW-0832">Ubl conjugation</keyword>
<dbReference type="FunFam" id="3.10.20.90:FF:000469">
    <property type="entry name" value="Polyubiquitin-C"/>
    <property type="match status" value="1"/>
</dbReference>
<dbReference type="Proteomes" id="UP000601435">
    <property type="component" value="Unassembled WGS sequence"/>
</dbReference>
<accession>A0A813CNP9</accession>
<keyword evidence="5" id="KW-1017">Isopeptide bond</keyword>
<dbReference type="PROSITE" id="PS50053">
    <property type="entry name" value="UBIQUITIN_2"/>
    <property type="match status" value="3"/>
</dbReference>
<dbReference type="Pfam" id="PF00078">
    <property type="entry name" value="RVT_1"/>
    <property type="match status" value="1"/>
</dbReference>
<dbReference type="CDD" id="cd09272">
    <property type="entry name" value="RNase_HI_RT_Ty1"/>
    <property type="match status" value="1"/>
</dbReference>
<proteinExistence type="inferred from homology"/>
<dbReference type="CDD" id="cd01803">
    <property type="entry name" value="Ubl_ubiquitin"/>
    <property type="match status" value="1"/>
</dbReference>
<evidence type="ECO:0000256" key="7">
    <source>
        <dbReference type="ARBA" id="ARBA00022843"/>
    </source>
</evidence>
<dbReference type="GO" id="GO:0005737">
    <property type="term" value="C:cytoplasm"/>
    <property type="evidence" value="ECO:0007669"/>
    <property type="project" value="UniProtKB-SubCell"/>
</dbReference>
<dbReference type="CDD" id="cd22744">
    <property type="entry name" value="OTU"/>
    <property type="match status" value="1"/>
</dbReference>
<reference evidence="12" key="1">
    <citation type="submission" date="2021-02" db="EMBL/GenBank/DDBJ databases">
        <authorList>
            <person name="Dougan E. K."/>
            <person name="Rhodes N."/>
            <person name="Thang M."/>
            <person name="Chan C."/>
        </authorList>
    </citation>
    <scope>NUCLEOTIDE SEQUENCE</scope>
</reference>
<feature type="region of interest" description="Disordered" evidence="9">
    <location>
        <begin position="2300"/>
        <end position="2376"/>
    </location>
</feature>
<feature type="compositionally biased region" description="Polar residues" evidence="9">
    <location>
        <begin position="2340"/>
        <end position="2354"/>
    </location>
</feature>
<dbReference type="InterPro" id="IPR000477">
    <property type="entry name" value="RT_dom"/>
</dbReference>
<feature type="domain" description="Ubiquitin-like" evidence="10">
    <location>
        <begin position="1263"/>
        <end position="1338"/>
    </location>
</feature>
<keyword evidence="13" id="KW-1185">Reference proteome</keyword>
<feature type="compositionally biased region" description="Basic and acidic residues" evidence="9">
    <location>
        <begin position="2356"/>
        <end position="2365"/>
    </location>
</feature>
<keyword evidence="6" id="KW-0677">Repeat</keyword>
<evidence type="ECO:0000313" key="13">
    <source>
        <dbReference type="Proteomes" id="UP000601435"/>
    </source>
</evidence>
<dbReference type="PROSITE" id="PS00299">
    <property type="entry name" value="UBIQUITIN_1"/>
    <property type="match status" value="1"/>
</dbReference>
<dbReference type="InterPro" id="IPR036691">
    <property type="entry name" value="Endo/exonu/phosph_ase_sf"/>
</dbReference>
<feature type="domain" description="Ubiquitin-like" evidence="10">
    <location>
        <begin position="1339"/>
        <end position="1415"/>
    </location>
</feature>
<dbReference type="SMART" id="SM00213">
    <property type="entry name" value="UBQ"/>
    <property type="match status" value="3"/>
</dbReference>
<dbReference type="SUPFAM" id="SSF56219">
    <property type="entry name" value="DNase I-like"/>
    <property type="match status" value="1"/>
</dbReference>
<feature type="domain" description="OTU" evidence="11">
    <location>
        <begin position="2384"/>
        <end position="2521"/>
    </location>
</feature>
<dbReference type="FunFam" id="3.10.20.90:FF:000014">
    <property type="entry name" value="Ubiquitin-60S ribosomal L40 fusion"/>
    <property type="match status" value="1"/>
</dbReference>
<feature type="region of interest" description="Disordered" evidence="9">
    <location>
        <begin position="2546"/>
        <end position="2566"/>
    </location>
</feature>
<dbReference type="InterPro" id="IPR003323">
    <property type="entry name" value="OTU_dom"/>
</dbReference>
<keyword evidence="8" id="KW-0539">Nucleus</keyword>
<comment type="similarity">
    <text evidence="3">Belongs to the ubiquitin family.</text>
</comment>
<dbReference type="InterPro" id="IPR000626">
    <property type="entry name" value="Ubiquitin-like_dom"/>
</dbReference>
<evidence type="ECO:0000313" key="12">
    <source>
        <dbReference type="EMBL" id="CAE7944047.1"/>
    </source>
</evidence>
<keyword evidence="4" id="KW-0963">Cytoplasm</keyword>
<feature type="domain" description="Ubiquitin-like" evidence="10">
    <location>
        <begin position="1212"/>
        <end position="1262"/>
    </location>
</feature>
<comment type="subcellular location">
    <subcellularLocation>
        <location evidence="2">Cytoplasm</location>
    </subcellularLocation>
    <subcellularLocation>
        <location evidence="1">Nucleus</location>
    </subcellularLocation>
</comment>
<dbReference type="InterPro" id="IPR050158">
    <property type="entry name" value="Ubiquitin_ubiquitin-like"/>
</dbReference>
<dbReference type="EMBL" id="CAJNJA010101029">
    <property type="protein sequence ID" value="CAE7944047.1"/>
    <property type="molecule type" value="Genomic_DNA"/>
</dbReference>
<dbReference type="InterPro" id="IPR019956">
    <property type="entry name" value="Ubiquitin_dom"/>
</dbReference>
<evidence type="ECO:0000256" key="5">
    <source>
        <dbReference type="ARBA" id="ARBA00022499"/>
    </source>
</evidence>
<dbReference type="PANTHER" id="PTHR10666">
    <property type="entry name" value="UBIQUITIN"/>
    <property type="match status" value="1"/>
</dbReference>
<comment type="caution">
    <text evidence="12">The sequence shown here is derived from an EMBL/GenBank/DDBJ whole genome shotgun (WGS) entry which is preliminary data.</text>
</comment>
<evidence type="ECO:0000256" key="6">
    <source>
        <dbReference type="ARBA" id="ARBA00022737"/>
    </source>
</evidence>
<gene>
    <name evidence="12" type="primary">TU20</name>
    <name evidence="12" type="ORF">SNEC2469_LOCUS35244</name>
</gene>
<feature type="region of interest" description="Disordered" evidence="9">
    <location>
        <begin position="634"/>
        <end position="659"/>
    </location>
</feature>
<dbReference type="Gene3D" id="3.90.70.80">
    <property type="match status" value="1"/>
</dbReference>